<evidence type="ECO:0000313" key="1">
    <source>
        <dbReference type="EMBL" id="MBW0505094.1"/>
    </source>
</evidence>
<dbReference type="AlphaFoldDB" id="A0A9Q3DKZ1"/>
<comment type="caution">
    <text evidence="1">The sequence shown here is derived from an EMBL/GenBank/DDBJ whole genome shotgun (WGS) entry which is preliminary data.</text>
</comment>
<organism evidence="1 2">
    <name type="scientific">Austropuccinia psidii MF-1</name>
    <dbReference type="NCBI Taxonomy" id="1389203"/>
    <lineage>
        <taxon>Eukaryota</taxon>
        <taxon>Fungi</taxon>
        <taxon>Dikarya</taxon>
        <taxon>Basidiomycota</taxon>
        <taxon>Pucciniomycotina</taxon>
        <taxon>Pucciniomycetes</taxon>
        <taxon>Pucciniales</taxon>
        <taxon>Sphaerophragmiaceae</taxon>
        <taxon>Austropuccinia</taxon>
    </lineage>
</organism>
<sequence>MPNEYDCNTHSQCKLVTSATPTSNLTPPSYPAVFSLPSKKKVIQLPVGSDLSMINTSLLPHQKLDYLFSGIKKYPMYNLPVTFGPPHPLDPLSPPGT</sequence>
<gene>
    <name evidence="1" type="ORF">O181_044809</name>
</gene>
<name>A0A9Q3DKZ1_9BASI</name>
<proteinExistence type="predicted"/>
<protein>
    <submittedName>
        <fullName evidence="1">Uncharacterized protein</fullName>
    </submittedName>
</protein>
<reference evidence="1" key="1">
    <citation type="submission" date="2021-03" db="EMBL/GenBank/DDBJ databases">
        <title>Draft genome sequence of rust myrtle Austropuccinia psidii MF-1, a brazilian biotype.</title>
        <authorList>
            <person name="Quecine M.C."/>
            <person name="Pachon D.M.R."/>
            <person name="Bonatelli M.L."/>
            <person name="Correr F.H."/>
            <person name="Franceschini L.M."/>
            <person name="Leite T.F."/>
            <person name="Margarido G.R.A."/>
            <person name="Almeida C.A."/>
            <person name="Ferrarezi J.A."/>
            <person name="Labate C.A."/>
        </authorList>
    </citation>
    <scope>NUCLEOTIDE SEQUENCE</scope>
    <source>
        <strain evidence="1">MF-1</strain>
    </source>
</reference>
<accession>A0A9Q3DKZ1</accession>
<keyword evidence="2" id="KW-1185">Reference proteome</keyword>
<evidence type="ECO:0000313" key="2">
    <source>
        <dbReference type="Proteomes" id="UP000765509"/>
    </source>
</evidence>
<dbReference type="Proteomes" id="UP000765509">
    <property type="component" value="Unassembled WGS sequence"/>
</dbReference>
<dbReference type="EMBL" id="AVOT02018307">
    <property type="protein sequence ID" value="MBW0505094.1"/>
    <property type="molecule type" value="Genomic_DNA"/>
</dbReference>